<evidence type="ECO:0000256" key="3">
    <source>
        <dbReference type="ARBA" id="ARBA00022833"/>
    </source>
</evidence>
<dbReference type="GO" id="GO:0008270">
    <property type="term" value="F:zinc ion binding"/>
    <property type="evidence" value="ECO:0007669"/>
    <property type="project" value="UniProtKB-KW"/>
</dbReference>
<keyword evidence="3" id="KW-0862">Zinc</keyword>
<dbReference type="InterPro" id="IPR018289">
    <property type="entry name" value="MULE_transposase_dom"/>
</dbReference>
<evidence type="ECO:0000256" key="4">
    <source>
        <dbReference type="PROSITE-ProRule" id="PRU00325"/>
    </source>
</evidence>
<proteinExistence type="predicted"/>
<dbReference type="Pfam" id="PF10551">
    <property type="entry name" value="MULE"/>
    <property type="match status" value="1"/>
</dbReference>
<accession>A0AAQ3WZP5</accession>
<dbReference type="Proteomes" id="UP001341281">
    <property type="component" value="Chromosome 06"/>
</dbReference>
<dbReference type="InterPro" id="IPR004332">
    <property type="entry name" value="Transposase_MuDR"/>
</dbReference>
<feature type="region of interest" description="Disordered" evidence="5">
    <location>
        <begin position="118"/>
        <end position="142"/>
    </location>
</feature>
<feature type="domain" description="SWIM-type" evidence="6">
    <location>
        <begin position="622"/>
        <end position="654"/>
    </location>
</feature>
<dbReference type="Pfam" id="PF04434">
    <property type="entry name" value="SWIM"/>
    <property type="match status" value="1"/>
</dbReference>
<dbReference type="SMART" id="SM00575">
    <property type="entry name" value="ZnF_PMZ"/>
    <property type="match status" value="1"/>
</dbReference>
<feature type="region of interest" description="Disordered" evidence="5">
    <location>
        <begin position="758"/>
        <end position="791"/>
    </location>
</feature>
<dbReference type="InterPro" id="IPR006564">
    <property type="entry name" value="Znf_PMZ"/>
</dbReference>
<organism evidence="7 8">
    <name type="scientific">Paspalum notatum var. saurae</name>
    <dbReference type="NCBI Taxonomy" id="547442"/>
    <lineage>
        <taxon>Eukaryota</taxon>
        <taxon>Viridiplantae</taxon>
        <taxon>Streptophyta</taxon>
        <taxon>Embryophyta</taxon>
        <taxon>Tracheophyta</taxon>
        <taxon>Spermatophyta</taxon>
        <taxon>Magnoliopsida</taxon>
        <taxon>Liliopsida</taxon>
        <taxon>Poales</taxon>
        <taxon>Poaceae</taxon>
        <taxon>PACMAD clade</taxon>
        <taxon>Panicoideae</taxon>
        <taxon>Andropogonodae</taxon>
        <taxon>Paspaleae</taxon>
        <taxon>Paspalinae</taxon>
        <taxon>Paspalum</taxon>
    </lineage>
</organism>
<dbReference type="InterPro" id="IPR007527">
    <property type="entry name" value="Znf_SWIM"/>
</dbReference>
<evidence type="ECO:0000256" key="1">
    <source>
        <dbReference type="ARBA" id="ARBA00022723"/>
    </source>
</evidence>
<evidence type="ECO:0000313" key="7">
    <source>
        <dbReference type="EMBL" id="WVZ79361.1"/>
    </source>
</evidence>
<keyword evidence="2 4" id="KW-0863">Zinc-finger</keyword>
<keyword evidence="1" id="KW-0479">Metal-binding</keyword>
<feature type="non-terminal residue" evidence="7">
    <location>
        <position position="1"/>
    </location>
</feature>
<dbReference type="EMBL" id="CP144750">
    <property type="protein sequence ID" value="WVZ79361.1"/>
    <property type="molecule type" value="Genomic_DNA"/>
</dbReference>
<evidence type="ECO:0000313" key="8">
    <source>
        <dbReference type="Proteomes" id="UP001341281"/>
    </source>
</evidence>
<dbReference type="PANTHER" id="PTHR31973:SF195">
    <property type="entry name" value="MUDR FAMILY TRANSPOSASE"/>
    <property type="match status" value="1"/>
</dbReference>
<dbReference type="AlphaFoldDB" id="A0AAQ3WZP5"/>
<feature type="compositionally biased region" description="Acidic residues" evidence="5">
    <location>
        <begin position="125"/>
        <end position="142"/>
    </location>
</feature>
<dbReference type="Pfam" id="PF03108">
    <property type="entry name" value="DBD_Tnp_Mut"/>
    <property type="match status" value="1"/>
</dbReference>
<sequence length="791" mass="91252">EFPPGYLEVAHVQYYDEAMKNFPEVKSDQDLMSMFSKHSESKFVHMFIQYCHPSDPFVPITEWEFDDHGQHHIEAEQDEEDDYLKNPCADNEHVGIDEEVMYLEGRADHPLHMVVCSDEGKDRDGDEVEVETEDESEDDVEDEVEVEDEVVNEVHHEANNTPIVDYDKNDPPMAVGTIYGSMDEFKIAICQHAVRHEFEFKTDKSAPYRFRAYCARRDIDKCGWRIHASTTDDQSAVVVRRNPCAHSCSSTRRKMKVRNATRHWVCHKVKDFLIEDATLKPRALQKKLKEHHKVHVPYQRVYMGRELALNQLYGDWDKSFNNLYSFKAQVESCCPGSLVAIEHYTINGKVRFQRFFCALKPCIDGFLSGCRPYLAVDSTFLTGRFKGQLASASAVDGHNWLYPVCFGVFDSETNDNWIWFMSKLREAIGAPRGLAICTDAGQAVMKGVGDVFPEAEHRECMFHLVNNFKKNYRGKVFDDHLWAAAYSWNPYMFEKHWTTMEKSKPAATNYLRRCHTKLWTRSQFMTICKVDYVTNNLAECFNNWIKHLKSLHLDDLVDKIRQLIMVKWNQRRKVARKLDGCILPHIIKKLKEQSRELNLEVTECSEGEVAEVTALGGSGFRFVVNLLDRTCSCRQWQVSGIPCKHALAFITSQDDAQLEPYVDLYYSTDKFRTAYEKLIPAMPDKSQWPKSTHNFFMHPPLLKATAGRPKTERHKGCNEKNKKKGQHQCPICKEYGHHWHNCKKGNPDDIAAMMAVRGPPKKRARTAKSAQSSIVPVDDETPATCMSFPPR</sequence>
<protein>
    <recommendedName>
        <fullName evidence="6">SWIM-type domain-containing protein</fullName>
    </recommendedName>
</protein>
<reference evidence="7 8" key="1">
    <citation type="submission" date="2024-02" db="EMBL/GenBank/DDBJ databases">
        <title>High-quality chromosome-scale genome assembly of Pensacola bahiagrass (Paspalum notatum Flugge var. saurae).</title>
        <authorList>
            <person name="Vega J.M."/>
            <person name="Podio M."/>
            <person name="Orjuela J."/>
            <person name="Siena L.A."/>
            <person name="Pessino S.C."/>
            <person name="Combes M.C."/>
            <person name="Mariac C."/>
            <person name="Albertini E."/>
            <person name="Pupilli F."/>
            <person name="Ortiz J.P.A."/>
            <person name="Leblanc O."/>
        </authorList>
    </citation>
    <scope>NUCLEOTIDE SEQUENCE [LARGE SCALE GENOMIC DNA]</scope>
    <source>
        <strain evidence="7">R1</strain>
        <tissue evidence="7">Leaf</tissue>
    </source>
</reference>
<evidence type="ECO:0000256" key="5">
    <source>
        <dbReference type="SAM" id="MobiDB-lite"/>
    </source>
</evidence>
<name>A0AAQ3WZP5_PASNO</name>
<evidence type="ECO:0000259" key="6">
    <source>
        <dbReference type="PROSITE" id="PS50966"/>
    </source>
</evidence>
<dbReference type="PROSITE" id="PS50966">
    <property type="entry name" value="ZF_SWIM"/>
    <property type="match status" value="1"/>
</dbReference>
<gene>
    <name evidence="7" type="ORF">U9M48_026946</name>
</gene>
<dbReference type="PANTHER" id="PTHR31973">
    <property type="entry name" value="POLYPROTEIN, PUTATIVE-RELATED"/>
    <property type="match status" value="1"/>
</dbReference>
<evidence type="ECO:0000256" key="2">
    <source>
        <dbReference type="ARBA" id="ARBA00022771"/>
    </source>
</evidence>
<keyword evidence="8" id="KW-1185">Reference proteome</keyword>